<organism evidence="12">
    <name type="scientific">uncultured symbiotic protist of Cryptocercus punctulatus</name>
    <dbReference type="NCBI Taxonomy" id="403662"/>
    <lineage>
        <taxon>Eukaryota</taxon>
        <taxon>environmental samples</taxon>
    </lineage>
</organism>
<dbReference type="PROSITE" id="PS51760">
    <property type="entry name" value="GH10_2"/>
    <property type="match status" value="1"/>
</dbReference>
<proteinExistence type="evidence at transcript level"/>
<reference evidence="12" key="1">
    <citation type="journal article" date="2010" name="PLoS ONE">
        <title>Phylogenetic analysis of cellulolytic enzyme genes from representative lineages of termites and a related cockroach.</title>
        <authorList>
            <person name="Todaka N."/>
            <person name="Inoue T."/>
            <person name="Saita K."/>
            <person name="Ohkuma M."/>
            <person name="Nalepa C.A."/>
            <person name="Lenz M."/>
            <person name="Kudo T."/>
            <person name="Moriya S."/>
        </authorList>
    </citation>
    <scope>NUCLEOTIDE SEQUENCE</scope>
</reference>
<keyword evidence="7" id="KW-0119">Carbohydrate metabolism</keyword>
<evidence type="ECO:0000313" key="12">
    <source>
        <dbReference type="EMBL" id="BAF57472.1"/>
    </source>
</evidence>
<feature type="chain" id="PRO_5002673324" description="endo-1,4-beta-xylanase" evidence="10">
    <location>
        <begin position="19"/>
        <end position="304"/>
    </location>
</feature>
<dbReference type="InterPro" id="IPR044846">
    <property type="entry name" value="GH10"/>
</dbReference>
<comment type="similarity">
    <text evidence="2">Belongs to the glycosyl hydrolase 10 (cellulase F) family.</text>
</comment>
<dbReference type="AlphaFoldDB" id="A4UX62"/>
<dbReference type="PANTHER" id="PTHR31490">
    <property type="entry name" value="GLYCOSYL HYDROLASE"/>
    <property type="match status" value="1"/>
</dbReference>
<feature type="signal peptide" evidence="10">
    <location>
        <begin position="1"/>
        <end position="18"/>
    </location>
</feature>
<dbReference type="Gene3D" id="3.20.20.80">
    <property type="entry name" value="Glycosidases"/>
    <property type="match status" value="1"/>
</dbReference>
<evidence type="ECO:0000256" key="8">
    <source>
        <dbReference type="ARBA" id="ARBA00023295"/>
    </source>
</evidence>
<dbReference type="GO" id="GO:0045493">
    <property type="term" value="P:xylan catabolic process"/>
    <property type="evidence" value="ECO:0007669"/>
    <property type="project" value="UniProtKB-KW"/>
</dbReference>
<evidence type="ECO:0000256" key="5">
    <source>
        <dbReference type="ARBA" id="ARBA00022729"/>
    </source>
</evidence>
<name>A4UX62_9EUKA</name>
<dbReference type="CAZy" id="GH10">
    <property type="family name" value="Glycoside Hydrolase Family 10"/>
</dbReference>
<evidence type="ECO:0000256" key="2">
    <source>
        <dbReference type="ARBA" id="ARBA00007495"/>
    </source>
</evidence>
<evidence type="ECO:0000256" key="3">
    <source>
        <dbReference type="ARBA" id="ARBA00012590"/>
    </source>
</evidence>
<dbReference type="PRINTS" id="PR00134">
    <property type="entry name" value="GLHYDRLASE10"/>
</dbReference>
<feature type="domain" description="GH10" evidence="11">
    <location>
        <begin position="28"/>
        <end position="300"/>
    </location>
</feature>
<dbReference type="GO" id="GO:0031176">
    <property type="term" value="F:endo-1,4-beta-xylanase activity"/>
    <property type="evidence" value="ECO:0007669"/>
    <property type="project" value="UniProtKB-EC"/>
</dbReference>
<keyword evidence="9" id="KW-0624">Polysaccharide degradation</keyword>
<evidence type="ECO:0000259" key="11">
    <source>
        <dbReference type="PROSITE" id="PS51760"/>
    </source>
</evidence>
<evidence type="ECO:0000256" key="7">
    <source>
        <dbReference type="ARBA" id="ARBA00023277"/>
    </source>
</evidence>
<evidence type="ECO:0000256" key="9">
    <source>
        <dbReference type="ARBA" id="ARBA00023326"/>
    </source>
</evidence>
<dbReference type="SUPFAM" id="SSF51445">
    <property type="entry name" value="(Trans)glycosidases"/>
    <property type="match status" value="1"/>
</dbReference>
<sequence>MTILVLIALSFSAAIAQGKSKFLGNVIGGSVPANFGNYWNQVTPENGGKWGSVQNSQNSFNWGEADVAYNWAKSNGAIFKYHTLVWGSQEPGWIGSLSNDAKKTAVTAWINAIKAHFSSIDLIDVVNEALHAPASYREALGGSGSTGWDWIVWAFTQARSAFPSAKLLINEYGIINDSNEARQYLEIINILKSRNLIDGIGIQCHQFNVNSLSAASAKSVLDQLGAAGLPIYSSEFDANGNSEADQATIYQRIFPPIWEHSSVKGVTLWGYITGTTWKDGTGIVEQNGNERQAMTWLKQYIASH</sequence>
<keyword evidence="5 10" id="KW-0732">Signal</keyword>
<dbReference type="InterPro" id="IPR017853">
    <property type="entry name" value="GH"/>
</dbReference>
<comment type="catalytic activity">
    <reaction evidence="1">
        <text>Endohydrolysis of (1-&gt;4)-beta-D-xylosidic linkages in xylans.</text>
        <dbReference type="EC" id="3.2.1.8"/>
    </reaction>
</comment>
<protein>
    <recommendedName>
        <fullName evidence="3">endo-1,4-beta-xylanase</fullName>
        <ecNumber evidence="3">3.2.1.8</ecNumber>
    </recommendedName>
</protein>
<keyword evidence="6 12" id="KW-0378">Hydrolase</keyword>
<keyword evidence="4" id="KW-0858">Xylan degradation</keyword>
<evidence type="ECO:0000256" key="10">
    <source>
        <dbReference type="SAM" id="SignalP"/>
    </source>
</evidence>
<keyword evidence="8" id="KW-0326">Glycosidase</keyword>
<dbReference type="SMART" id="SM00633">
    <property type="entry name" value="Glyco_10"/>
    <property type="match status" value="1"/>
</dbReference>
<dbReference type="InterPro" id="IPR001000">
    <property type="entry name" value="GH10_dom"/>
</dbReference>
<accession>A4UX62</accession>
<dbReference type="EMBL" id="AB274713">
    <property type="protein sequence ID" value="BAF57472.1"/>
    <property type="molecule type" value="mRNA"/>
</dbReference>
<dbReference type="EC" id="3.2.1.8" evidence="3"/>
<evidence type="ECO:0000256" key="4">
    <source>
        <dbReference type="ARBA" id="ARBA00022651"/>
    </source>
</evidence>
<evidence type="ECO:0000256" key="1">
    <source>
        <dbReference type="ARBA" id="ARBA00000681"/>
    </source>
</evidence>
<evidence type="ECO:0000256" key="6">
    <source>
        <dbReference type="ARBA" id="ARBA00022801"/>
    </source>
</evidence>
<dbReference type="PANTHER" id="PTHR31490:SF88">
    <property type="entry name" value="BETA-XYLANASE"/>
    <property type="match status" value="1"/>
</dbReference>
<dbReference type="Pfam" id="PF00331">
    <property type="entry name" value="Glyco_hydro_10"/>
    <property type="match status" value="1"/>
</dbReference>